<keyword evidence="3 10" id="KW-0812">Transmembrane</keyword>
<protein>
    <recommendedName>
        <fullName evidence="10">Fluoride-specific ion channel FluC</fullName>
    </recommendedName>
</protein>
<evidence type="ECO:0000313" key="11">
    <source>
        <dbReference type="EMBL" id="PAF24664.1"/>
    </source>
</evidence>
<dbReference type="EMBL" id="NPBS01000100">
    <property type="protein sequence ID" value="PAF24664.1"/>
    <property type="molecule type" value="Genomic_DNA"/>
</dbReference>
<dbReference type="GO" id="GO:0062054">
    <property type="term" value="F:fluoride channel activity"/>
    <property type="evidence" value="ECO:0007669"/>
    <property type="project" value="UniProtKB-UniRule"/>
</dbReference>
<comment type="activity regulation">
    <text evidence="10">Na(+) is not transported, but it plays an essential structural role and its presence is essential for fluoride channel function.</text>
</comment>
<feature type="binding site" evidence="10">
    <location>
        <position position="109"/>
    </location>
    <ligand>
        <name>Na(+)</name>
        <dbReference type="ChEBI" id="CHEBI:29101"/>
        <note>structural</note>
    </ligand>
</feature>
<evidence type="ECO:0000256" key="2">
    <source>
        <dbReference type="ARBA" id="ARBA00022475"/>
    </source>
</evidence>
<keyword evidence="2 10" id="KW-1003">Cell membrane</keyword>
<evidence type="ECO:0000256" key="4">
    <source>
        <dbReference type="ARBA" id="ARBA00022989"/>
    </source>
</evidence>
<dbReference type="InterPro" id="IPR003691">
    <property type="entry name" value="FluC"/>
</dbReference>
<evidence type="ECO:0000256" key="10">
    <source>
        <dbReference type="HAMAP-Rule" id="MF_00454"/>
    </source>
</evidence>
<dbReference type="GO" id="GO:0046872">
    <property type="term" value="F:metal ion binding"/>
    <property type="evidence" value="ECO:0007669"/>
    <property type="project" value="UniProtKB-KW"/>
</dbReference>
<dbReference type="Pfam" id="PF02537">
    <property type="entry name" value="CRCB"/>
    <property type="match status" value="1"/>
</dbReference>
<keyword evidence="10" id="KW-0915">Sodium</keyword>
<dbReference type="GO" id="GO:0005886">
    <property type="term" value="C:plasma membrane"/>
    <property type="evidence" value="ECO:0007669"/>
    <property type="project" value="UniProtKB-SubCell"/>
</dbReference>
<dbReference type="GO" id="GO:0140114">
    <property type="term" value="P:cellular detoxification of fluoride"/>
    <property type="evidence" value="ECO:0007669"/>
    <property type="project" value="UniProtKB-UniRule"/>
</dbReference>
<feature type="transmembrane region" description="Helical" evidence="10">
    <location>
        <begin position="132"/>
        <end position="153"/>
    </location>
</feature>
<comment type="caution">
    <text evidence="11">The sequence shown here is derived from an EMBL/GenBank/DDBJ whole genome shotgun (WGS) entry which is preliminary data.</text>
</comment>
<organism evidence="11 12">
    <name type="scientific">Shouchella clausii</name>
    <name type="common">Alkalihalobacillus clausii</name>
    <dbReference type="NCBI Taxonomy" id="79880"/>
    <lineage>
        <taxon>Bacteria</taxon>
        <taxon>Bacillati</taxon>
        <taxon>Bacillota</taxon>
        <taxon>Bacilli</taxon>
        <taxon>Bacillales</taxon>
        <taxon>Bacillaceae</taxon>
        <taxon>Shouchella</taxon>
    </lineage>
</organism>
<comment type="function">
    <text evidence="9 10">Fluoride-specific ion channel. Important for reducing fluoride concentration in the cell, thus reducing its toxicity.</text>
</comment>
<comment type="similarity">
    <text evidence="7 10">Belongs to the fluoride channel Fluc/FEX (TC 1.A.43) family.</text>
</comment>
<dbReference type="PANTHER" id="PTHR28259">
    <property type="entry name" value="FLUORIDE EXPORT PROTEIN 1-RELATED"/>
    <property type="match status" value="1"/>
</dbReference>
<keyword evidence="10" id="KW-0406">Ion transport</keyword>
<dbReference type="PANTHER" id="PTHR28259:SF1">
    <property type="entry name" value="FLUORIDE EXPORT PROTEIN 1-RELATED"/>
    <property type="match status" value="1"/>
</dbReference>
<comment type="subcellular location">
    <subcellularLocation>
        <location evidence="1 10">Cell membrane</location>
        <topology evidence="1 10">Multi-pass membrane protein</topology>
    </subcellularLocation>
</comment>
<reference evidence="11 12" key="1">
    <citation type="submission" date="2017-07" db="EMBL/GenBank/DDBJ databases">
        <title>Isolation and whole genome analysis of endospore-forming bacteria from heroin.</title>
        <authorList>
            <person name="Kalinowski J."/>
            <person name="Ahrens B."/>
            <person name="Al-Dilaimi A."/>
            <person name="Winkler A."/>
            <person name="Wibberg D."/>
            <person name="Schleenbecker U."/>
            <person name="Ruckert C."/>
            <person name="Wolfel R."/>
            <person name="Grass G."/>
        </authorList>
    </citation>
    <scope>NUCLEOTIDE SEQUENCE [LARGE SCALE GENOMIC DNA]</scope>
    <source>
        <strain evidence="11 12">7523-2</strain>
    </source>
</reference>
<dbReference type="HAMAP" id="MF_00454">
    <property type="entry name" value="FluC"/>
    <property type="match status" value="1"/>
</dbReference>
<keyword evidence="4 10" id="KW-1133">Transmembrane helix</keyword>
<evidence type="ECO:0000256" key="9">
    <source>
        <dbReference type="ARBA" id="ARBA00049940"/>
    </source>
</evidence>
<feature type="transmembrane region" description="Helical" evidence="10">
    <location>
        <begin position="64"/>
        <end position="88"/>
    </location>
</feature>
<evidence type="ECO:0000256" key="1">
    <source>
        <dbReference type="ARBA" id="ARBA00004651"/>
    </source>
</evidence>
<comment type="catalytic activity">
    <reaction evidence="8">
        <text>fluoride(in) = fluoride(out)</text>
        <dbReference type="Rhea" id="RHEA:76159"/>
        <dbReference type="ChEBI" id="CHEBI:17051"/>
    </reaction>
    <physiologicalReaction direction="left-to-right" evidence="8">
        <dbReference type="Rhea" id="RHEA:76160"/>
    </physiologicalReaction>
</comment>
<keyword evidence="5 10" id="KW-0472">Membrane</keyword>
<evidence type="ECO:0000256" key="8">
    <source>
        <dbReference type="ARBA" id="ARBA00035585"/>
    </source>
</evidence>
<evidence type="ECO:0000256" key="3">
    <source>
        <dbReference type="ARBA" id="ARBA00022692"/>
    </source>
</evidence>
<gene>
    <name evidence="10" type="primary">fluC</name>
    <name evidence="10" type="synonym">crcB</name>
    <name evidence="11" type="ORF">CHH61_17540</name>
</gene>
<evidence type="ECO:0000256" key="6">
    <source>
        <dbReference type="ARBA" id="ARBA00023303"/>
    </source>
</evidence>
<keyword evidence="10" id="KW-0813">Transport</keyword>
<accession>A0A268RWM6</accession>
<sequence length="158" mass="16764">MGKCMEPFKTSCLKEWTYSKIGLILQNGANYVKIVYTYAAVALGGALGGAFRFILTIIFPFHNWPWGIFTANLGGCFLLGFLTPILQLTKSVPLAVKKGITVGLIGGFTTMSTFAADTIAMLQNGHLFGGSVYLLATVTGGMGCVALGSVLGARKQTR</sequence>
<keyword evidence="10" id="KW-0479">Metal-binding</keyword>
<dbReference type="Proteomes" id="UP000216133">
    <property type="component" value="Unassembled WGS sequence"/>
</dbReference>
<feature type="transmembrane region" description="Helical" evidence="10">
    <location>
        <begin position="35"/>
        <end position="58"/>
    </location>
</feature>
<feature type="transmembrane region" description="Helical" evidence="10">
    <location>
        <begin position="100"/>
        <end position="120"/>
    </location>
</feature>
<proteinExistence type="inferred from homology"/>
<feature type="binding site" evidence="10">
    <location>
        <position position="106"/>
    </location>
    <ligand>
        <name>Na(+)</name>
        <dbReference type="ChEBI" id="CHEBI:29101"/>
        <note>structural</note>
    </ligand>
</feature>
<evidence type="ECO:0000313" key="12">
    <source>
        <dbReference type="Proteomes" id="UP000216133"/>
    </source>
</evidence>
<name>A0A268RWM6_SHOCL</name>
<evidence type="ECO:0000256" key="7">
    <source>
        <dbReference type="ARBA" id="ARBA00035120"/>
    </source>
</evidence>
<keyword evidence="6 10" id="KW-0407">Ion channel</keyword>
<evidence type="ECO:0000256" key="5">
    <source>
        <dbReference type="ARBA" id="ARBA00023136"/>
    </source>
</evidence>
<dbReference type="AlphaFoldDB" id="A0A268RWM6"/>